<evidence type="ECO:0000256" key="6">
    <source>
        <dbReference type="ARBA" id="ARBA00022989"/>
    </source>
</evidence>
<evidence type="ECO:0000256" key="5">
    <source>
        <dbReference type="ARBA" id="ARBA00022725"/>
    </source>
</evidence>
<dbReference type="Proteomes" id="UP000005205">
    <property type="component" value="Unassembled WGS sequence"/>
</dbReference>
<evidence type="ECO:0000256" key="10">
    <source>
        <dbReference type="RuleBase" id="RU351113"/>
    </source>
</evidence>
<feature type="transmembrane region" description="Helical" evidence="10">
    <location>
        <begin position="65"/>
        <end position="88"/>
    </location>
</feature>
<dbReference type="PANTHER" id="PTHR21137:SF35">
    <property type="entry name" value="ODORANT RECEPTOR 19A-RELATED"/>
    <property type="match status" value="1"/>
</dbReference>
<feature type="transmembrane region" description="Helical" evidence="10">
    <location>
        <begin position="261"/>
        <end position="282"/>
    </location>
</feature>
<evidence type="ECO:0000256" key="7">
    <source>
        <dbReference type="ARBA" id="ARBA00023136"/>
    </source>
</evidence>
<organism evidence="11 12">
    <name type="scientific">Atta cephalotes</name>
    <name type="common">Leafcutter ant</name>
    <dbReference type="NCBI Taxonomy" id="12957"/>
    <lineage>
        <taxon>Eukaryota</taxon>
        <taxon>Metazoa</taxon>
        <taxon>Ecdysozoa</taxon>
        <taxon>Arthropoda</taxon>
        <taxon>Hexapoda</taxon>
        <taxon>Insecta</taxon>
        <taxon>Pterygota</taxon>
        <taxon>Neoptera</taxon>
        <taxon>Endopterygota</taxon>
        <taxon>Hymenoptera</taxon>
        <taxon>Apocrita</taxon>
        <taxon>Aculeata</taxon>
        <taxon>Formicoidea</taxon>
        <taxon>Formicidae</taxon>
        <taxon>Myrmicinae</taxon>
        <taxon>Atta</taxon>
    </lineage>
</organism>
<keyword evidence="9 10" id="KW-0807">Transducer</keyword>
<evidence type="ECO:0000256" key="9">
    <source>
        <dbReference type="ARBA" id="ARBA00023224"/>
    </source>
</evidence>
<dbReference type="GO" id="GO:0007165">
    <property type="term" value="P:signal transduction"/>
    <property type="evidence" value="ECO:0007669"/>
    <property type="project" value="UniProtKB-KW"/>
</dbReference>
<evidence type="ECO:0000256" key="8">
    <source>
        <dbReference type="ARBA" id="ARBA00023170"/>
    </source>
</evidence>
<evidence type="ECO:0000313" key="12">
    <source>
        <dbReference type="Proteomes" id="UP000005205"/>
    </source>
</evidence>
<evidence type="ECO:0000256" key="2">
    <source>
        <dbReference type="ARBA" id="ARBA00022475"/>
    </source>
</evidence>
<evidence type="ECO:0000256" key="4">
    <source>
        <dbReference type="ARBA" id="ARBA00022692"/>
    </source>
</evidence>
<proteinExistence type="inferred from homology"/>
<dbReference type="GO" id="GO:0005886">
    <property type="term" value="C:plasma membrane"/>
    <property type="evidence" value="ECO:0007669"/>
    <property type="project" value="UniProtKB-SubCell"/>
</dbReference>
<comment type="similarity">
    <text evidence="10">Belongs to the insect chemoreceptor superfamily. Heteromeric odorant receptor channel (TC 1.A.69) family.</text>
</comment>
<feature type="transmembrane region" description="Helical" evidence="10">
    <location>
        <begin position="212"/>
        <end position="240"/>
    </location>
</feature>
<comment type="subcellular location">
    <subcellularLocation>
        <location evidence="1 10">Cell membrane</location>
        <topology evidence="1 10">Multi-pass membrane protein</topology>
    </subcellularLocation>
</comment>
<evidence type="ECO:0000256" key="1">
    <source>
        <dbReference type="ARBA" id="ARBA00004651"/>
    </source>
</evidence>
<dbReference type="OrthoDB" id="7634903at2759"/>
<dbReference type="AlphaFoldDB" id="A0A158NS20"/>
<dbReference type="InterPro" id="IPR004117">
    <property type="entry name" value="7tm6_olfct_rcpt"/>
</dbReference>
<dbReference type="EMBL" id="ADTU01024406">
    <property type="status" value="NOT_ANNOTATED_CDS"/>
    <property type="molecule type" value="Genomic_DNA"/>
</dbReference>
<reference evidence="12" key="1">
    <citation type="journal article" date="2011" name="PLoS Genet.">
        <title>The genome sequence of the leaf-cutter ant Atta cephalotes reveals insights into its obligate symbiotic lifestyle.</title>
        <authorList>
            <person name="Suen G."/>
            <person name="Teiling C."/>
            <person name="Li L."/>
            <person name="Holt C."/>
            <person name="Abouheif E."/>
            <person name="Bornberg-Bauer E."/>
            <person name="Bouffard P."/>
            <person name="Caldera E.J."/>
            <person name="Cash E."/>
            <person name="Cavanaugh A."/>
            <person name="Denas O."/>
            <person name="Elhaik E."/>
            <person name="Fave M.J."/>
            <person name="Gadau J."/>
            <person name="Gibson J.D."/>
            <person name="Graur D."/>
            <person name="Grubbs K.J."/>
            <person name="Hagen D.E."/>
            <person name="Harkins T.T."/>
            <person name="Helmkampf M."/>
            <person name="Hu H."/>
            <person name="Johnson B.R."/>
            <person name="Kim J."/>
            <person name="Marsh S.E."/>
            <person name="Moeller J.A."/>
            <person name="Munoz-Torres M.C."/>
            <person name="Murphy M.C."/>
            <person name="Naughton M.C."/>
            <person name="Nigam S."/>
            <person name="Overson R."/>
            <person name="Rajakumar R."/>
            <person name="Reese J.T."/>
            <person name="Scott J.J."/>
            <person name="Smith C.R."/>
            <person name="Tao S."/>
            <person name="Tsutsui N.D."/>
            <person name="Viljakainen L."/>
            <person name="Wissler L."/>
            <person name="Yandell M.D."/>
            <person name="Zimmer F."/>
            <person name="Taylor J."/>
            <person name="Slater S.C."/>
            <person name="Clifton S.W."/>
            <person name="Warren W.C."/>
            <person name="Elsik C.G."/>
            <person name="Smith C.D."/>
            <person name="Weinstock G.M."/>
            <person name="Gerardo N.M."/>
            <person name="Currie C.R."/>
        </authorList>
    </citation>
    <scope>NUCLEOTIDE SEQUENCE [LARGE SCALE GENOMIC DNA]</scope>
</reference>
<accession>A0A158NS20</accession>
<dbReference type="eggNOG" id="ENOG502TA7Q">
    <property type="taxonomic scope" value="Eukaryota"/>
</dbReference>
<evidence type="ECO:0000313" key="11">
    <source>
        <dbReference type="EnsemblMetazoa" id="XP_012060328.1"/>
    </source>
</evidence>
<keyword evidence="4 10" id="KW-0812">Transmembrane</keyword>
<keyword evidence="7 10" id="KW-0472">Membrane</keyword>
<dbReference type="KEGG" id="acep:105623547"/>
<keyword evidence="6 10" id="KW-1133">Transmembrane helix</keyword>
<gene>
    <name evidence="11" type="primary">105623547</name>
</gene>
<keyword evidence="5 10" id="KW-0552">Olfaction</keyword>
<dbReference type="GO" id="GO:0004984">
    <property type="term" value="F:olfactory receptor activity"/>
    <property type="evidence" value="ECO:0007669"/>
    <property type="project" value="InterPro"/>
</dbReference>
<dbReference type="Pfam" id="PF02949">
    <property type="entry name" value="7tm_6"/>
    <property type="match status" value="2"/>
</dbReference>
<feature type="transmembrane region" description="Helical" evidence="10">
    <location>
        <begin position="150"/>
        <end position="175"/>
    </location>
</feature>
<evidence type="ECO:0000256" key="3">
    <source>
        <dbReference type="ARBA" id="ARBA00022606"/>
    </source>
</evidence>
<sequence>MRDNRIIITSRVRVFALVFGMDLAKHSQYKDFTWAIKLNRLGLELIGLWPKSEVPKNNFSSDLRVVIIFVIVTFISGIPLTCSLIRVWGDMLLMIDNLQVTLPLLIVSLKLVVMRCKRTALLSIIKMMAEDWMELKTKKERDVMMRRAQIARIIVISGYILMVLAFIMVIVLPYFGLSLRRLTNLTDPGKPLPLQTYYFYDVDKSPQFELTYIIQAITVFLGAVTYTSVDAFLGLSILHFSGQLENFKSHSLVITEKTDFSFARLCFPLIGITILFSHTFLYCGAGEIITMQCEEVYRALCDLKWYKLESQYARSLIVLMIRASQPVRITAGKIFPLTMTTFCSLLKTSAGYISFLLANQR</sequence>
<name>A0A158NS20_ATTCE</name>
<keyword evidence="2" id="KW-1003">Cell membrane</keyword>
<keyword evidence="8 10" id="KW-0675">Receptor</keyword>
<dbReference type="InParanoid" id="A0A158NS20"/>
<dbReference type="PANTHER" id="PTHR21137">
    <property type="entry name" value="ODORANT RECEPTOR"/>
    <property type="match status" value="1"/>
</dbReference>
<keyword evidence="12" id="KW-1185">Reference proteome</keyword>
<dbReference type="EnsemblMetazoa" id="XM_012204938.1">
    <property type="protein sequence ID" value="XP_012060328.1"/>
    <property type="gene ID" value="LOC105623547"/>
</dbReference>
<feature type="transmembrane region" description="Helical" evidence="10">
    <location>
        <begin position="100"/>
        <end position="129"/>
    </location>
</feature>
<comment type="caution">
    <text evidence="10">Lacks conserved residue(s) required for the propagation of feature annotation.</text>
</comment>
<keyword evidence="3 10" id="KW-0716">Sensory transduction</keyword>
<dbReference type="GO" id="GO:0005549">
    <property type="term" value="F:odorant binding"/>
    <property type="evidence" value="ECO:0007669"/>
    <property type="project" value="InterPro"/>
</dbReference>
<protein>
    <recommendedName>
        <fullName evidence="10">Odorant receptor</fullName>
    </recommendedName>
</protein>
<reference evidence="11" key="2">
    <citation type="submission" date="2016-04" db="UniProtKB">
        <authorList>
            <consortium name="EnsemblMetazoa"/>
        </authorList>
    </citation>
    <scope>IDENTIFICATION</scope>
</reference>